<dbReference type="PIRSF" id="PIRSF000724">
    <property type="entry name" value="Pgk"/>
    <property type="match status" value="1"/>
</dbReference>
<evidence type="ECO:0000256" key="11">
    <source>
        <dbReference type="ARBA" id="ARBA00022840"/>
    </source>
</evidence>
<feature type="binding site" evidence="13">
    <location>
        <position position="156"/>
    </location>
    <ligand>
        <name>substrate</name>
    </ligand>
</feature>
<evidence type="ECO:0000256" key="14">
    <source>
        <dbReference type="PIRSR" id="PIRSR000724-1"/>
    </source>
</evidence>
<feature type="binding site" evidence="13 14">
    <location>
        <begin position="22"/>
        <end position="24"/>
    </location>
    <ligand>
        <name>substrate</name>
    </ligand>
</feature>
<keyword evidence="7 13" id="KW-0963">Cytoplasm</keyword>
<evidence type="ECO:0000256" key="4">
    <source>
        <dbReference type="ARBA" id="ARBA00011245"/>
    </source>
</evidence>
<feature type="binding site" evidence="14">
    <location>
        <position position="119"/>
    </location>
    <ligand>
        <name>(2R)-3-phosphoglycerate</name>
        <dbReference type="ChEBI" id="CHEBI:58272"/>
    </ligand>
</feature>
<dbReference type="PROSITE" id="PS00111">
    <property type="entry name" value="PGLYCERATE_KINASE"/>
    <property type="match status" value="1"/>
</dbReference>
<dbReference type="Pfam" id="PF00162">
    <property type="entry name" value="PGK"/>
    <property type="match status" value="1"/>
</dbReference>
<dbReference type="FunFam" id="3.40.50.1260:FF:000006">
    <property type="entry name" value="Phosphoglycerate kinase"/>
    <property type="match status" value="1"/>
</dbReference>
<evidence type="ECO:0000256" key="9">
    <source>
        <dbReference type="ARBA" id="ARBA00022741"/>
    </source>
</evidence>
<keyword evidence="10 13" id="KW-0418">Kinase</keyword>
<dbReference type="RefSeq" id="WP_125207889.1">
    <property type="nucleotide sequence ID" value="NZ_JBIWGD010000020.1"/>
</dbReference>
<dbReference type="GO" id="GO:0006096">
    <property type="term" value="P:glycolytic process"/>
    <property type="evidence" value="ECO:0007669"/>
    <property type="project" value="UniProtKB-UniRule"/>
</dbReference>
<dbReference type="PRINTS" id="PR00477">
    <property type="entry name" value="PHGLYCKINASE"/>
</dbReference>
<proteinExistence type="inferred from homology"/>
<dbReference type="InterPro" id="IPR015911">
    <property type="entry name" value="Phosphoglycerate_kinase_CS"/>
</dbReference>
<dbReference type="GO" id="GO:0005524">
    <property type="term" value="F:ATP binding"/>
    <property type="evidence" value="ECO:0007669"/>
    <property type="project" value="UniProtKB-KW"/>
</dbReference>
<protein>
    <recommendedName>
        <fullName evidence="6 13">Phosphoglycerate kinase</fullName>
        <ecNumber evidence="5 13">2.7.2.3</ecNumber>
    </recommendedName>
</protein>
<feature type="binding site" evidence="13 15">
    <location>
        <begin position="359"/>
        <end position="362"/>
    </location>
    <ligand>
        <name>ATP</name>
        <dbReference type="ChEBI" id="CHEBI:30616"/>
    </ligand>
</feature>
<keyword evidence="12 13" id="KW-0324">Glycolysis</keyword>
<evidence type="ECO:0000256" key="15">
    <source>
        <dbReference type="PIRSR" id="PIRSR000724-2"/>
    </source>
</evidence>
<evidence type="ECO:0000256" key="1">
    <source>
        <dbReference type="ARBA" id="ARBA00000642"/>
    </source>
</evidence>
<keyword evidence="18" id="KW-1185">Reference proteome</keyword>
<sequence length="403" mass="42438">MKTIDELLADGVSGKRVFVRADLNVPLADGTITDDGRIRAVLPTVKALADAGAKVIVASHLGRPKGAPDPAFSLLPAAERLGELLGGPVAFAEDTVGPAAHDAVDGLQPGQVAVIENLRFNPGETSKDDAERGEFADRLAALADVYVGDGFGAVHRKHASVYDLPARLPHYAGYLIATEVGVLRKLTEDVKRPYVVALGGAKVSDKLAVIDQLLGKADRLLIGGGMAYTFLKAKGYEVGISLLQEDQIPAVTEYMERAEKLGVELLLPVDVLVSREFPDLKTKAPSQYNTVDADKIPADQEGLDIGPKTRELYASKLADAQTVFWNGPMGVFEHPDYAEGTKAVARALVDSNGFTVVGGGDSAAAVRTLGFDENAFGHISTGGGASLEYLEGKTLPGLAALED</sequence>
<dbReference type="AlphaFoldDB" id="A0A426SDN5"/>
<name>A0A426SDN5_9ACTN</name>
<feature type="binding site" evidence="13">
    <location>
        <position position="37"/>
    </location>
    <ligand>
        <name>substrate</name>
    </ligand>
</feature>
<comment type="pathway">
    <text evidence="2 13">Carbohydrate degradation; glycolysis; pyruvate from D-glyceraldehyde 3-phosphate: step 2/5.</text>
</comment>
<dbReference type="EMBL" id="PDES01000001">
    <property type="protein sequence ID" value="RRQ89180.1"/>
    <property type="molecule type" value="Genomic_DNA"/>
</dbReference>
<dbReference type="GO" id="GO:0005829">
    <property type="term" value="C:cytosol"/>
    <property type="evidence" value="ECO:0007669"/>
    <property type="project" value="TreeGrafter"/>
</dbReference>
<dbReference type="Proteomes" id="UP000276379">
    <property type="component" value="Unassembled WGS sequence"/>
</dbReference>
<evidence type="ECO:0000256" key="10">
    <source>
        <dbReference type="ARBA" id="ARBA00022777"/>
    </source>
</evidence>
<dbReference type="GO" id="GO:0004618">
    <property type="term" value="F:phosphoglycerate kinase activity"/>
    <property type="evidence" value="ECO:0007669"/>
    <property type="project" value="UniProtKB-UniRule"/>
</dbReference>
<feature type="binding site" evidence="13 15">
    <location>
        <position position="206"/>
    </location>
    <ligand>
        <name>ATP</name>
        <dbReference type="ChEBI" id="CHEBI:30616"/>
    </ligand>
</feature>
<keyword evidence="11 13" id="KW-0067">ATP-binding</keyword>
<comment type="similarity">
    <text evidence="3 13 16">Belongs to the phosphoglycerate kinase family.</text>
</comment>
<dbReference type="PANTHER" id="PTHR11406">
    <property type="entry name" value="PHOSPHOGLYCERATE KINASE"/>
    <property type="match status" value="1"/>
</dbReference>
<dbReference type="FunFam" id="3.40.50.1260:FF:000031">
    <property type="entry name" value="Phosphoglycerate kinase 1"/>
    <property type="match status" value="1"/>
</dbReference>
<dbReference type="HAMAP" id="MF_00145">
    <property type="entry name" value="Phosphoglyc_kinase"/>
    <property type="match status" value="1"/>
</dbReference>
<feature type="binding site" evidence="13">
    <location>
        <position position="119"/>
    </location>
    <ligand>
        <name>substrate</name>
    </ligand>
</feature>
<comment type="caution">
    <text evidence="17">The sequence shown here is derived from an EMBL/GenBank/DDBJ whole genome shotgun (WGS) entry which is preliminary data.</text>
</comment>
<evidence type="ECO:0000256" key="6">
    <source>
        <dbReference type="ARBA" id="ARBA00016471"/>
    </source>
</evidence>
<feature type="binding site" evidence="14">
    <location>
        <position position="156"/>
    </location>
    <ligand>
        <name>(2R)-3-phosphoglycerate</name>
        <dbReference type="ChEBI" id="CHEBI:58272"/>
    </ligand>
</feature>
<comment type="subcellular location">
    <subcellularLocation>
        <location evidence="13">Cytoplasm</location>
    </subcellularLocation>
</comment>
<feature type="binding site" evidence="13 14">
    <location>
        <begin position="60"/>
        <end position="63"/>
    </location>
    <ligand>
        <name>substrate</name>
    </ligand>
</feature>
<evidence type="ECO:0000256" key="13">
    <source>
        <dbReference type="HAMAP-Rule" id="MF_00145"/>
    </source>
</evidence>
<evidence type="ECO:0000256" key="12">
    <source>
        <dbReference type="ARBA" id="ARBA00023152"/>
    </source>
</evidence>
<keyword evidence="8 13" id="KW-0808">Transferase</keyword>
<dbReference type="PANTHER" id="PTHR11406:SF23">
    <property type="entry name" value="PHOSPHOGLYCERATE KINASE 1, CHLOROPLASTIC-RELATED"/>
    <property type="match status" value="1"/>
</dbReference>
<evidence type="ECO:0000256" key="8">
    <source>
        <dbReference type="ARBA" id="ARBA00022679"/>
    </source>
</evidence>
<evidence type="ECO:0000256" key="16">
    <source>
        <dbReference type="RuleBase" id="RU000532"/>
    </source>
</evidence>
<dbReference type="Gene3D" id="3.40.50.1260">
    <property type="entry name" value="Phosphoglycerate kinase, N-terminal domain"/>
    <property type="match status" value="2"/>
</dbReference>
<feature type="binding site" evidence="13 15">
    <location>
        <position position="302"/>
    </location>
    <ligand>
        <name>ATP</name>
        <dbReference type="ChEBI" id="CHEBI:30616"/>
    </ligand>
</feature>
<accession>A0A426SDN5</accession>
<evidence type="ECO:0000313" key="18">
    <source>
        <dbReference type="Proteomes" id="UP000276379"/>
    </source>
</evidence>
<feature type="binding site" evidence="14">
    <location>
        <position position="37"/>
    </location>
    <ligand>
        <name>(2R)-3-phosphoglycerate</name>
        <dbReference type="ChEBI" id="CHEBI:58272"/>
    </ligand>
</feature>
<dbReference type="InterPro" id="IPR015824">
    <property type="entry name" value="Phosphoglycerate_kinase_N"/>
</dbReference>
<comment type="subunit">
    <text evidence="4 13">Monomer.</text>
</comment>
<dbReference type="EC" id="2.7.2.3" evidence="5 13"/>
<evidence type="ECO:0000256" key="5">
    <source>
        <dbReference type="ARBA" id="ARBA00013061"/>
    </source>
</evidence>
<comment type="catalytic activity">
    <reaction evidence="1 13 16">
        <text>(2R)-3-phosphoglycerate + ATP = (2R)-3-phospho-glyceroyl phosphate + ADP</text>
        <dbReference type="Rhea" id="RHEA:14801"/>
        <dbReference type="ChEBI" id="CHEBI:30616"/>
        <dbReference type="ChEBI" id="CHEBI:57604"/>
        <dbReference type="ChEBI" id="CHEBI:58272"/>
        <dbReference type="ChEBI" id="CHEBI:456216"/>
        <dbReference type="EC" id="2.7.2.3"/>
    </reaction>
</comment>
<keyword evidence="9 13" id="KW-0547">Nucleotide-binding</keyword>
<dbReference type="InterPro" id="IPR001576">
    <property type="entry name" value="Phosphoglycerate_kinase"/>
</dbReference>
<dbReference type="GO" id="GO:0006094">
    <property type="term" value="P:gluconeogenesis"/>
    <property type="evidence" value="ECO:0007669"/>
    <property type="project" value="TreeGrafter"/>
</dbReference>
<dbReference type="InterPro" id="IPR036043">
    <property type="entry name" value="Phosphoglycerate_kinase_sf"/>
</dbReference>
<evidence type="ECO:0000313" key="17">
    <source>
        <dbReference type="EMBL" id="RRQ89180.1"/>
    </source>
</evidence>
<evidence type="ECO:0000256" key="2">
    <source>
        <dbReference type="ARBA" id="ARBA00004838"/>
    </source>
</evidence>
<feature type="binding site" evidence="13 15">
    <location>
        <position position="333"/>
    </location>
    <ligand>
        <name>ATP</name>
        <dbReference type="ChEBI" id="CHEBI:30616"/>
    </ligand>
</feature>
<dbReference type="CDD" id="cd00318">
    <property type="entry name" value="Phosphoglycerate_kinase"/>
    <property type="match status" value="1"/>
</dbReference>
<organism evidence="17 18">
    <name type="scientific">Streptomyces griseofuscus</name>
    <dbReference type="NCBI Taxonomy" id="146922"/>
    <lineage>
        <taxon>Bacteria</taxon>
        <taxon>Bacillati</taxon>
        <taxon>Actinomycetota</taxon>
        <taxon>Actinomycetes</taxon>
        <taxon>Kitasatosporales</taxon>
        <taxon>Streptomycetaceae</taxon>
        <taxon>Streptomyces</taxon>
    </lineage>
</organism>
<dbReference type="UniPathway" id="UPA00109">
    <property type="reaction ID" value="UER00185"/>
</dbReference>
<dbReference type="SUPFAM" id="SSF53748">
    <property type="entry name" value="Phosphoglycerate kinase"/>
    <property type="match status" value="1"/>
</dbReference>
<evidence type="ECO:0000256" key="7">
    <source>
        <dbReference type="ARBA" id="ARBA00022490"/>
    </source>
</evidence>
<dbReference type="GO" id="GO:0043531">
    <property type="term" value="F:ADP binding"/>
    <property type="evidence" value="ECO:0007669"/>
    <property type="project" value="TreeGrafter"/>
</dbReference>
<evidence type="ECO:0000256" key="3">
    <source>
        <dbReference type="ARBA" id="ARBA00008982"/>
    </source>
</evidence>
<gene>
    <name evidence="13 17" type="primary">pgk</name>
    <name evidence="17" type="ORF">CQW44_00700</name>
</gene>
<reference evidence="17 18" key="1">
    <citation type="submission" date="2017-10" db="EMBL/GenBank/DDBJ databases">
        <title>Draft genome of actinobacteria isolated from guarana (Paullinia cupana (Mart.) Ducke.</title>
        <authorList>
            <person name="Siqueira K.A."/>
            <person name="Liotti R.G."/>
            <person name="Mendes T.A."/>
            <person name="Soares M.A."/>
        </authorList>
    </citation>
    <scope>NUCLEOTIDE SEQUENCE [LARGE SCALE GENOMIC DNA]</scope>
    <source>
        <strain evidence="17 18">199</strain>
    </source>
</reference>